<feature type="domain" description="Nucleotidyl transferase" evidence="1">
    <location>
        <begin position="2"/>
        <end position="234"/>
    </location>
</feature>
<dbReference type="PANTHER" id="PTHR42883:SF2">
    <property type="entry name" value="THYMIDYLYLTRANSFERASE"/>
    <property type="match status" value="1"/>
</dbReference>
<dbReference type="SUPFAM" id="SSF53448">
    <property type="entry name" value="Nucleotide-diphospho-sugar transferases"/>
    <property type="match status" value="1"/>
</dbReference>
<dbReference type="Gene3D" id="2.160.10.10">
    <property type="entry name" value="Hexapeptide repeat proteins"/>
    <property type="match status" value="1"/>
</dbReference>
<keyword evidence="3" id="KW-1185">Reference proteome</keyword>
<dbReference type="CDD" id="cd04181">
    <property type="entry name" value="NTP_transferase"/>
    <property type="match status" value="1"/>
</dbReference>
<dbReference type="EMBL" id="JAQGEF010000001">
    <property type="protein sequence ID" value="MDA3613414.1"/>
    <property type="molecule type" value="Genomic_DNA"/>
</dbReference>
<dbReference type="InterPro" id="IPR029044">
    <property type="entry name" value="Nucleotide-diphossugar_trans"/>
</dbReference>
<dbReference type="RefSeq" id="WP_407029745.1">
    <property type="nucleotide sequence ID" value="NZ_JAQGEF010000001.1"/>
</dbReference>
<dbReference type="InterPro" id="IPR005835">
    <property type="entry name" value="NTP_transferase_dom"/>
</dbReference>
<accession>A0ABT4UF08</accession>
<evidence type="ECO:0000259" key="1">
    <source>
        <dbReference type="Pfam" id="PF00483"/>
    </source>
</evidence>
<sequence length="331" mass="36514">MKAIIPVAGAGAKLRPHTYTQPKALMPIAGTTILSYIINQLTNAGVKEFIFVVGYLGEKIHEYVDNTFPELEAHFIYQNNRQGTAHAVKLGQTLLETDEIIVVFGDTICEYDVSEIINSPYNVVAVKKVDNPRLFGVAEINNDGFIESVVEKPAIPKSNMAMVGIYKIKDTHLLFDALQHIFKEKITFNGDYNLTDALMSMIQKGAKFKAVKVNTWYDCGNFETLLETNATLLKKHGGNVDEQNHYYENTIIIPPVSIAEGCNIRNCILGPNVAIGVQTNINMSIVKNSIIGSYTTLNDVVLNHSLIGSDANVKGMCRNLNIGDNTEINFG</sequence>
<dbReference type="PANTHER" id="PTHR42883">
    <property type="entry name" value="GLUCOSE-1-PHOSPHATE THYMIDYLTRANSFERASE"/>
    <property type="match status" value="1"/>
</dbReference>
<dbReference type="Gene3D" id="3.90.550.10">
    <property type="entry name" value="Spore Coat Polysaccharide Biosynthesis Protein SpsA, Chain A"/>
    <property type="match status" value="1"/>
</dbReference>
<gene>
    <name evidence="2" type="ORF">O3P16_01230</name>
</gene>
<name>A0ABT4UF08_9BACT</name>
<comment type="caution">
    <text evidence="2">The sequence shown here is derived from an EMBL/GenBank/DDBJ whole genome shotgun (WGS) entry which is preliminary data.</text>
</comment>
<proteinExistence type="predicted"/>
<dbReference type="Pfam" id="PF00483">
    <property type="entry name" value="NTP_transferase"/>
    <property type="match status" value="1"/>
</dbReference>
<protein>
    <submittedName>
        <fullName evidence="2">Sugar phosphate nucleotidyltransferase</fullName>
    </submittedName>
</protein>
<dbReference type="Proteomes" id="UP001210231">
    <property type="component" value="Unassembled WGS sequence"/>
</dbReference>
<evidence type="ECO:0000313" key="3">
    <source>
        <dbReference type="Proteomes" id="UP001210231"/>
    </source>
</evidence>
<evidence type="ECO:0000313" key="2">
    <source>
        <dbReference type="EMBL" id="MDA3613414.1"/>
    </source>
</evidence>
<organism evidence="2 3">
    <name type="scientific">Polluticaenibacter yanchengensis</name>
    <dbReference type="NCBI Taxonomy" id="3014562"/>
    <lineage>
        <taxon>Bacteria</taxon>
        <taxon>Pseudomonadati</taxon>
        <taxon>Bacteroidota</taxon>
        <taxon>Chitinophagia</taxon>
        <taxon>Chitinophagales</taxon>
        <taxon>Chitinophagaceae</taxon>
        <taxon>Polluticaenibacter</taxon>
    </lineage>
</organism>
<reference evidence="2 3" key="1">
    <citation type="submission" date="2022-12" db="EMBL/GenBank/DDBJ databases">
        <title>Chitinophagaceae gen. sp. nov., a new member of the family Chitinophagaceae, isolated from soil in a chemical factory.</title>
        <authorList>
            <person name="Ke Z."/>
        </authorList>
    </citation>
    <scope>NUCLEOTIDE SEQUENCE [LARGE SCALE GENOMIC DNA]</scope>
    <source>
        <strain evidence="2 3">LY-5</strain>
    </source>
</reference>